<feature type="region of interest" description="Disordered" evidence="9">
    <location>
        <begin position="111"/>
        <end position="132"/>
    </location>
</feature>
<dbReference type="PANTHER" id="PTHR12219">
    <property type="entry name" value="NADH-UBIQUINONE OXIDOREDUCTASE"/>
    <property type="match status" value="1"/>
</dbReference>
<proteinExistence type="predicted"/>
<evidence type="ECO:0000256" key="1">
    <source>
        <dbReference type="ARBA" id="ARBA00004273"/>
    </source>
</evidence>
<keyword evidence="6" id="KW-0249">Electron transport</keyword>
<keyword evidence="8" id="KW-0472">Membrane</keyword>
<dbReference type="Pfam" id="PF04800">
    <property type="entry name" value="NDUS4"/>
    <property type="match status" value="1"/>
</dbReference>
<evidence type="ECO:0000313" key="10">
    <source>
        <dbReference type="EMBL" id="GAI53020.1"/>
    </source>
</evidence>
<dbReference type="InterPro" id="IPR038532">
    <property type="entry name" value="NDUFS4-like_sf"/>
</dbReference>
<name>X1QQ03_9ZZZZ</name>
<comment type="caution">
    <text evidence="10">The sequence shown here is derived from an EMBL/GenBank/DDBJ whole genome shotgun (WGS) entry which is preliminary data.</text>
</comment>
<evidence type="ECO:0000256" key="2">
    <source>
        <dbReference type="ARBA" id="ARBA00022448"/>
    </source>
</evidence>
<keyword evidence="5" id="KW-0809">Transit peptide</keyword>
<evidence type="ECO:0000256" key="3">
    <source>
        <dbReference type="ARBA" id="ARBA00022660"/>
    </source>
</evidence>
<reference evidence="10" key="1">
    <citation type="journal article" date="2014" name="Front. Microbiol.">
        <title>High frequency of phylogenetically diverse reductive dehalogenase-homologous genes in deep subseafloor sedimentary metagenomes.</title>
        <authorList>
            <person name="Kawai M."/>
            <person name="Futagami T."/>
            <person name="Toyoda A."/>
            <person name="Takaki Y."/>
            <person name="Nishi S."/>
            <person name="Hori S."/>
            <person name="Arai W."/>
            <person name="Tsubouchi T."/>
            <person name="Morono Y."/>
            <person name="Uchiyama I."/>
            <person name="Ito T."/>
            <person name="Fujiyama A."/>
            <person name="Inagaki F."/>
            <person name="Takami H."/>
        </authorList>
    </citation>
    <scope>NUCLEOTIDE SEQUENCE</scope>
    <source>
        <strain evidence="10">Expedition CK06-06</strain>
    </source>
</reference>
<evidence type="ECO:0000256" key="8">
    <source>
        <dbReference type="ARBA" id="ARBA00023136"/>
    </source>
</evidence>
<dbReference type="GO" id="GO:0022900">
    <property type="term" value="P:electron transport chain"/>
    <property type="evidence" value="ECO:0007669"/>
    <property type="project" value="InterPro"/>
</dbReference>
<evidence type="ECO:0000256" key="6">
    <source>
        <dbReference type="ARBA" id="ARBA00022982"/>
    </source>
</evidence>
<feature type="non-terminal residue" evidence="10">
    <location>
        <position position="1"/>
    </location>
</feature>
<evidence type="ECO:0000256" key="4">
    <source>
        <dbReference type="ARBA" id="ARBA00022792"/>
    </source>
</evidence>
<evidence type="ECO:0000256" key="7">
    <source>
        <dbReference type="ARBA" id="ARBA00023128"/>
    </source>
</evidence>
<dbReference type="AlphaFoldDB" id="X1QQ03"/>
<accession>X1QQ03</accession>
<evidence type="ECO:0000256" key="9">
    <source>
        <dbReference type="SAM" id="MobiDB-lite"/>
    </source>
</evidence>
<gene>
    <name evidence="10" type="ORF">S06H3_56503</name>
</gene>
<keyword evidence="2" id="KW-0813">Transport</keyword>
<keyword evidence="4" id="KW-0999">Mitochondrion inner membrane</keyword>
<sequence>PAKTAMQSGKAKTESWMLEFEPEQPRKVEPLMGYTSSRDMKSQIRLSFETKEEAIAYAQKNGIAYSVQEPKETRRRVVSYSENFRPYPIKRCACQHSGRSAIWIEFWRTPQKHRQGKRKGKEQQPGQGKLPW</sequence>
<comment type="subcellular location">
    <subcellularLocation>
        <location evidence="1">Mitochondrion inner membrane</location>
    </subcellularLocation>
</comment>
<dbReference type="InterPro" id="IPR006885">
    <property type="entry name" value="NADH_UbQ_FeS_4_mit-like"/>
</dbReference>
<dbReference type="EMBL" id="BARV01036347">
    <property type="protein sequence ID" value="GAI53020.1"/>
    <property type="molecule type" value="Genomic_DNA"/>
</dbReference>
<organism evidence="10">
    <name type="scientific">marine sediment metagenome</name>
    <dbReference type="NCBI Taxonomy" id="412755"/>
    <lineage>
        <taxon>unclassified sequences</taxon>
        <taxon>metagenomes</taxon>
        <taxon>ecological metagenomes</taxon>
    </lineage>
</organism>
<dbReference type="Gene3D" id="3.30.160.190">
    <property type="entry name" value="atu1810 like domain"/>
    <property type="match status" value="1"/>
</dbReference>
<protein>
    <recommendedName>
        <fullName evidence="11">ETC complex I subunit</fullName>
    </recommendedName>
</protein>
<dbReference type="PANTHER" id="PTHR12219:SF8">
    <property type="entry name" value="NADH DEHYDROGENASE [UBIQUINONE] IRON-SULFUR PROTEIN 4, MITOCHONDRIAL"/>
    <property type="match status" value="1"/>
</dbReference>
<feature type="compositionally biased region" description="Basic residues" evidence="9">
    <location>
        <begin position="111"/>
        <end position="120"/>
    </location>
</feature>
<keyword evidence="3" id="KW-0679">Respiratory chain</keyword>
<dbReference type="GO" id="GO:0005743">
    <property type="term" value="C:mitochondrial inner membrane"/>
    <property type="evidence" value="ECO:0007669"/>
    <property type="project" value="UniProtKB-SubCell"/>
</dbReference>
<evidence type="ECO:0000256" key="5">
    <source>
        <dbReference type="ARBA" id="ARBA00022946"/>
    </source>
</evidence>
<keyword evidence="7" id="KW-0496">Mitochondrion</keyword>
<evidence type="ECO:0008006" key="11">
    <source>
        <dbReference type="Google" id="ProtNLM"/>
    </source>
</evidence>